<evidence type="ECO:0000313" key="3">
    <source>
        <dbReference type="Proteomes" id="UP000729402"/>
    </source>
</evidence>
<feature type="region of interest" description="Disordered" evidence="1">
    <location>
        <begin position="59"/>
        <end position="123"/>
    </location>
</feature>
<comment type="caution">
    <text evidence="2">The sequence shown here is derived from an EMBL/GenBank/DDBJ whole genome shotgun (WGS) entry which is preliminary data.</text>
</comment>
<evidence type="ECO:0000256" key="1">
    <source>
        <dbReference type="SAM" id="MobiDB-lite"/>
    </source>
</evidence>
<dbReference type="EMBL" id="JAAALK010000290">
    <property type="protein sequence ID" value="KAG8047935.1"/>
    <property type="molecule type" value="Genomic_DNA"/>
</dbReference>
<dbReference type="Proteomes" id="UP000729402">
    <property type="component" value="Unassembled WGS sequence"/>
</dbReference>
<reference evidence="2" key="2">
    <citation type="submission" date="2021-02" db="EMBL/GenBank/DDBJ databases">
        <authorList>
            <person name="Kimball J.A."/>
            <person name="Haas M.W."/>
            <person name="Macchietto M."/>
            <person name="Kono T."/>
            <person name="Duquette J."/>
            <person name="Shao M."/>
        </authorList>
    </citation>
    <scope>NUCLEOTIDE SEQUENCE</scope>
    <source>
        <tissue evidence="2">Fresh leaf tissue</tissue>
    </source>
</reference>
<organism evidence="2 3">
    <name type="scientific">Zizania palustris</name>
    <name type="common">Northern wild rice</name>
    <dbReference type="NCBI Taxonomy" id="103762"/>
    <lineage>
        <taxon>Eukaryota</taxon>
        <taxon>Viridiplantae</taxon>
        <taxon>Streptophyta</taxon>
        <taxon>Embryophyta</taxon>
        <taxon>Tracheophyta</taxon>
        <taxon>Spermatophyta</taxon>
        <taxon>Magnoliopsida</taxon>
        <taxon>Liliopsida</taxon>
        <taxon>Poales</taxon>
        <taxon>Poaceae</taxon>
        <taxon>BOP clade</taxon>
        <taxon>Oryzoideae</taxon>
        <taxon>Oryzeae</taxon>
        <taxon>Zizaniinae</taxon>
        <taxon>Zizania</taxon>
    </lineage>
</organism>
<dbReference type="AlphaFoldDB" id="A0A8J5RPP2"/>
<sequence>MATPSRALAWRKAGGHKCFMRNQVTAADARPGGRPWRPAHATRRPRMCRLGALTSAHAIPCGPARPSAETARTRPAVARRRQRPGDSPVPQRRLRDRRPAVGADAPRRRPECPSVGSCGKGRRRRWLRGNPNCPIIYIQQIG</sequence>
<name>A0A8J5RPP2_ZIZPA</name>
<feature type="region of interest" description="Disordered" evidence="1">
    <location>
        <begin position="25"/>
        <end position="44"/>
    </location>
</feature>
<keyword evidence="3" id="KW-1185">Reference proteome</keyword>
<evidence type="ECO:0000313" key="2">
    <source>
        <dbReference type="EMBL" id="KAG8047935.1"/>
    </source>
</evidence>
<accession>A0A8J5RPP2</accession>
<gene>
    <name evidence="2" type="ORF">GUJ93_ZPchr0008g11627</name>
</gene>
<reference evidence="2" key="1">
    <citation type="journal article" date="2021" name="bioRxiv">
        <title>Whole Genome Assembly and Annotation of Northern Wild Rice, Zizania palustris L., Supports a Whole Genome Duplication in the Zizania Genus.</title>
        <authorList>
            <person name="Haas M."/>
            <person name="Kono T."/>
            <person name="Macchietto M."/>
            <person name="Millas R."/>
            <person name="McGilp L."/>
            <person name="Shao M."/>
            <person name="Duquette J."/>
            <person name="Hirsch C.N."/>
            <person name="Kimball J."/>
        </authorList>
    </citation>
    <scope>NUCLEOTIDE SEQUENCE</scope>
    <source>
        <tissue evidence="2">Fresh leaf tissue</tissue>
    </source>
</reference>
<protein>
    <submittedName>
        <fullName evidence="2">Uncharacterized protein</fullName>
    </submittedName>
</protein>
<proteinExistence type="predicted"/>